<organism evidence="1 2">
    <name type="scientific">Turnera subulata</name>
    <dbReference type="NCBI Taxonomy" id="218843"/>
    <lineage>
        <taxon>Eukaryota</taxon>
        <taxon>Viridiplantae</taxon>
        <taxon>Streptophyta</taxon>
        <taxon>Embryophyta</taxon>
        <taxon>Tracheophyta</taxon>
        <taxon>Spermatophyta</taxon>
        <taxon>Magnoliopsida</taxon>
        <taxon>eudicotyledons</taxon>
        <taxon>Gunneridae</taxon>
        <taxon>Pentapetalae</taxon>
        <taxon>rosids</taxon>
        <taxon>fabids</taxon>
        <taxon>Malpighiales</taxon>
        <taxon>Passifloraceae</taxon>
        <taxon>Turnera</taxon>
    </lineage>
</organism>
<accession>A0A9Q0G3F6</accession>
<reference evidence="1" key="2">
    <citation type="journal article" date="2023" name="Plants (Basel)">
        <title>Annotation of the Turnera subulata (Passifloraceae) Draft Genome Reveals the S-Locus Evolved after the Divergence of Turneroideae from Passifloroideae in a Stepwise Manner.</title>
        <authorList>
            <person name="Henning P.M."/>
            <person name="Roalson E.H."/>
            <person name="Mir W."/>
            <person name="McCubbin A.G."/>
            <person name="Shore J.S."/>
        </authorList>
    </citation>
    <scope>NUCLEOTIDE SEQUENCE</scope>
    <source>
        <strain evidence="1">F60SS</strain>
    </source>
</reference>
<dbReference type="Proteomes" id="UP001141552">
    <property type="component" value="Unassembled WGS sequence"/>
</dbReference>
<name>A0A9Q0G3F6_9ROSI</name>
<dbReference type="EMBL" id="JAKUCV010002387">
    <property type="protein sequence ID" value="KAJ4842824.1"/>
    <property type="molecule type" value="Genomic_DNA"/>
</dbReference>
<keyword evidence="2" id="KW-1185">Reference proteome</keyword>
<dbReference type="Gene3D" id="2.120.10.80">
    <property type="entry name" value="Kelch-type beta propeller"/>
    <property type="match status" value="1"/>
</dbReference>
<protein>
    <submittedName>
        <fullName evidence="1">Uncharacterized protein</fullName>
    </submittedName>
</protein>
<dbReference type="SUPFAM" id="SSF117281">
    <property type="entry name" value="Kelch motif"/>
    <property type="match status" value="1"/>
</dbReference>
<sequence>MEKDTMEEVLITTVFVYMSHFDYDGEVSHSLYAIEMPNPLTATTPSHHEDHHHQQPIKCSKPLQFSLIHQFSASKYPFDMCCAKLGDQLYFLGGMLDITGDFHPRLDLSHFPPSVCSFRPSTGELEDAALPPMKSGKNSPLSFVADDNLYVLGSFIPRLVSTASPTYFEVFKHGTGWTTLVPPPLLGDWDSCSIVGRKVLVLGHYGEHFCLAFHLDTRQWTKIFEPGACNRREVENLPLWTSSSSSPINEQGSSKKNAAAAAAAVYGVRSDGKLFITEGHSEAHKLLTSHSWNQVSLVQDGAGVHPFFPEEYPKFSLSLCYLGNGCFCYLAMGSDFLNHGAVESEGDQFILTVLFKDNILHRDHEEAQPSSASQAFQVECIHFAHEIKLLLKNIWRIENSFVFRLTPKQINILTARAAEAGAGYLDNTATCDTGALERMGSNLSNQECEVQKKCEQKIKKETLEEMEAQFRKIVANVQPDIRAQIAKELAQRLLDRYAVLT</sequence>
<dbReference type="OrthoDB" id="1655403at2759"/>
<evidence type="ECO:0000313" key="1">
    <source>
        <dbReference type="EMBL" id="KAJ4842824.1"/>
    </source>
</evidence>
<dbReference type="AlphaFoldDB" id="A0A9Q0G3F6"/>
<evidence type="ECO:0000313" key="2">
    <source>
        <dbReference type="Proteomes" id="UP001141552"/>
    </source>
</evidence>
<dbReference type="InterPro" id="IPR012871">
    <property type="entry name" value="DUF1668_ORYSA"/>
</dbReference>
<reference evidence="1" key="1">
    <citation type="submission" date="2022-02" db="EMBL/GenBank/DDBJ databases">
        <authorList>
            <person name="Henning P.M."/>
            <person name="McCubbin A.G."/>
            <person name="Shore J.S."/>
        </authorList>
    </citation>
    <scope>NUCLEOTIDE SEQUENCE</scope>
    <source>
        <strain evidence="1">F60SS</strain>
        <tissue evidence="1">Leaves</tissue>
    </source>
</reference>
<comment type="caution">
    <text evidence="1">The sequence shown here is derived from an EMBL/GenBank/DDBJ whole genome shotgun (WGS) entry which is preliminary data.</text>
</comment>
<dbReference type="InterPro" id="IPR015915">
    <property type="entry name" value="Kelch-typ_b-propeller"/>
</dbReference>
<proteinExistence type="predicted"/>
<dbReference type="Pfam" id="PF07893">
    <property type="entry name" value="DUF1668"/>
    <property type="match status" value="1"/>
</dbReference>
<gene>
    <name evidence="1" type="ORF">Tsubulata_040692</name>
</gene>